<dbReference type="PANTHER" id="PTHR24185:SF1">
    <property type="entry name" value="CALCIUM-INDEPENDENT PHOSPHOLIPASE A2-GAMMA"/>
    <property type="match status" value="1"/>
</dbReference>
<dbReference type="Pfam" id="PF01734">
    <property type="entry name" value="Patatin"/>
    <property type="match status" value="1"/>
</dbReference>
<dbReference type="SUPFAM" id="SSF52151">
    <property type="entry name" value="FabD/lysophospholipase-like"/>
    <property type="match status" value="1"/>
</dbReference>
<dbReference type="InterPro" id="IPR017907">
    <property type="entry name" value="Znf_RING_CS"/>
</dbReference>
<dbReference type="GO" id="GO:0016042">
    <property type="term" value="P:lipid catabolic process"/>
    <property type="evidence" value="ECO:0007669"/>
    <property type="project" value="UniProtKB-KW"/>
</dbReference>
<dbReference type="GO" id="GO:0008270">
    <property type="term" value="F:zinc ion binding"/>
    <property type="evidence" value="ECO:0007669"/>
    <property type="project" value="UniProtKB-KW"/>
</dbReference>
<evidence type="ECO:0000313" key="11">
    <source>
        <dbReference type="Proteomes" id="UP001276659"/>
    </source>
</evidence>
<feature type="region of interest" description="Disordered" evidence="8">
    <location>
        <begin position="1179"/>
        <end position="1199"/>
    </location>
</feature>
<proteinExistence type="predicted"/>
<evidence type="ECO:0000256" key="3">
    <source>
        <dbReference type="ARBA" id="ARBA00022801"/>
    </source>
</evidence>
<name>A0AAE0DRH9_9LECA</name>
<feature type="domain" description="RING-type" evidence="9">
    <location>
        <begin position="589"/>
        <end position="633"/>
    </location>
</feature>
<dbReference type="PROSITE" id="PS00518">
    <property type="entry name" value="ZF_RING_1"/>
    <property type="match status" value="1"/>
</dbReference>
<dbReference type="GO" id="GO:0016020">
    <property type="term" value="C:membrane"/>
    <property type="evidence" value="ECO:0007669"/>
    <property type="project" value="TreeGrafter"/>
</dbReference>
<organism evidence="10 11">
    <name type="scientific">Lepraria neglecta</name>
    <dbReference type="NCBI Taxonomy" id="209136"/>
    <lineage>
        <taxon>Eukaryota</taxon>
        <taxon>Fungi</taxon>
        <taxon>Dikarya</taxon>
        <taxon>Ascomycota</taxon>
        <taxon>Pezizomycotina</taxon>
        <taxon>Lecanoromycetes</taxon>
        <taxon>OSLEUM clade</taxon>
        <taxon>Lecanoromycetidae</taxon>
        <taxon>Lecanorales</taxon>
        <taxon>Lecanorineae</taxon>
        <taxon>Stereocaulaceae</taxon>
        <taxon>Lepraria</taxon>
    </lineage>
</organism>
<keyword evidence="3" id="KW-0378">Hydrolase</keyword>
<dbReference type="PANTHER" id="PTHR24185">
    <property type="entry name" value="CALCIUM-INDEPENDENT PHOSPHOLIPASE A2-GAMMA"/>
    <property type="match status" value="1"/>
</dbReference>
<protein>
    <recommendedName>
        <fullName evidence="9">RING-type domain-containing protein</fullName>
    </recommendedName>
</protein>
<evidence type="ECO:0000256" key="7">
    <source>
        <dbReference type="PROSITE-ProRule" id="PRU00175"/>
    </source>
</evidence>
<dbReference type="GO" id="GO:0046486">
    <property type="term" value="P:glycerolipid metabolic process"/>
    <property type="evidence" value="ECO:0007669"/>
    <property type="project" value="UniProtKB-ARBA"/>
</dbReference>
<dbReference type="CDD" id="cd16449">
    <property type="entry name" value="RING-HC"/>
    <property type="match status" value="1"/>
</dbReference>
<evidence type="ECO:0000256" key="5">
    <source>
        <dbReference type="ARBA" id="ARBA00022963"/>
    </source>
</evidence>
<dbReference type="InterPro" id="IPR001841">
    <property type="entry name" value="Znf_RING"/>
</dbReference>
<dbReference type="InterPro" id="IPR016035">
    <property type="entry name" value="Acyl_Trfase/lysoPLipase"/>
</dbReference>
<keyword evidence="1" id="KW-0479">Metal-binding</keyword>
<dbReference type="GO" id="GO:0019369">
    <property type="term" value="P:arachidonate metabolic process"/>
    <property type="evidence" value="ECO:0007669"/>
    <property type="project" value="TreeGrafter"/>
</dbReference>
<dbReference type="GO" id="GO:0047499">
    <property type="term" value="F:calcium-independent phospholipase A2 activity"/>
    <property type="evidence" value="ECO:0007669"/>
    <property type="project" value="TreeGrafter"/>
</dbReference>
<evidence type="ECO:0000256" key="4">
    <source>
        <dbReference type="ARBA" id="ARBA00022833"/>
    </source>
</evidence>
<dbReference type="PROSITE" id="PS50089">
    <property type="entry name" value="ZF_RING_2"/>
    <property type="match status" value="1"/>
</dbReference>
<keyword evidence="5" id="KW-0442">Lipid degradation</keyword>
<keyword evidence="11" id="KW-1185">Reference proteome</keyword>
<accession>A0AAE0DRH9</accession>
<feature type="compositionally biased region" description="Basic and acidic residues" evidence="8">
    <location>
        <begin position="1251"/>
        <end position="1270"/>
    </location>
</feature>
<dbReference type="InterPro" id="IPR002641">
    <property type="entry name" value="PNPLA_dom"/>
</dbReference>
<evidence type="ECO:0000259" key="9">
    <source>
        <dbReference type="PROSITE" id="PS50089"/>
    </source>
</evidence>
<sequence>MKIKAVLEARATSAEQDKLHKNDEDTVWFGVIREDAALPSFRDYGRYASIMTETLSASSHNGSDWAPGIRDHRFPSLVSFVGQTGAGKSTIIKLVVDLSTKDTERFPTPVVGSVGLDVPTSGDVHLYLDPQSSGSNNPMLYADCEGLEGGEREPLGARLKRKDKPSKVGRIGSFEQKVQSLHHTSEREITWANTNAKRSREFAVTHLYPRLLYTFSDVVVFVLKNPRVIESVFEKLVNWAAAALEKSSNQPVLPHAIIVLNASENDIDPALWDIPTATSRLFESLAKTVFHNATFRKYAQFWRDRQRQVDTVEQLLHSYYRSIRVVRIPTSGRPNLIHKQVKKLYKDISLACELAREKKAELRMLLDADELQPYLQFAFDHFACDLDSPFDFVQASFTNSPIPQDFGGNILKLAINLMEVWENAIDGDILFTELSYMVASCIMLDSARSKIRGTAEQIFPQYVDHIDAALENFCDRHWPCEYVKPGGGARCVNVRSGHGSKGHQLKNGKVLAVGGYVSNFSFKSYRERFQWDVYARLQELLNTLRSKVHEGGELEAQAAADIHKDQVMVHFYNHSAQGRADAFISHSTCFSCLFEPAEHALPCGHILCTSCLKAYGHARGRTVVEIDGCPMESLNKARYGLWRVFLKPPAAGIRILTLDGFLSTGGLIALGLAARNWSVEECTRHFESLCRQAFTRRTGGNIPGVGWFVDNYNHSKYETRPLEEALKVAYTESEYLFGGARPHASYGTDVKVAVTATSAAGSAVVFANYNRLCGEKLPYHFQRPERSTLDARATSAAPRIFKPLNHGPSKQVYTDGAIYHNNPIQIADKERKLIWPSLKNEYPDITLSVGTTYNTNAKASTPKAYTARVGVFSHGKSLYKIAIDHIASALDSEKTWLSYMNVLQPPLSNKLRYVRLNPQLDEDPPRLDEVDSMQYLQEIVRDKMSSDDRVQKIALQLIASSFYFEKSTAVEVGQDGSIRFKGYIYCRLLPDSKEIRELGRFMEDRMRARYDLYFIIQEEHRGEQAKQAFISPDVIERMIRTCQFKMSKINVELSNNLAATEISLCLGPEGPFPISRFPRSLLQDEDLSQSKPLEAISVELILVANYLFPFTETRQHLVVNSSRWAGRTPSQQLRRKLWAPPDLTQVPLPSDTISRYSDQNFVIGDSSPNRLKRIAHRLLNGPSPAPAPEESPGHVTPKDSAENIRQKFAQAELPDNQVGPIFELSGCVPTSEFDGAPVYEPYKPPFLADEKARSLDSEGSHGIHPAERDTVYSSSPPDSFQESDSVTEVDHVEPYRWRRGKRREDEGEFF</sequence>
<evidence type="ECO:0000313" key="10">
    <source>
        <dbReference type="EMBL" id="KAK3178558.1"/>
    </source>
</evidence>
<evidence type="ECO:0000256" key="2">
    <source>
        <dbReference type="ARBA" id="ARBA00022771"/>
    </source>
</evidence>
<evidence type="ECO:0000256" key="1">
    <source>
        <dbReference type="ARBA" id="ARBA00022723"/>
    </source>
</evidence>
<keyword evidence="2 7" id="KW-0863">Zinc-finger</keyword>
<keyword evidence="6" id="KW-0443">Lipid metabolism</keyword>
<reference evidence="10" key="1">
    <citation type="submission" date="2022-11" db="EMBL/GenBank/DDBJ databases">
        <title>Chromosomal genome sequence assembly and mating type (MAT) locus characterization of the leprose asexual lichenized fungus Lepraria neglecta (Nyl.) Erichsen.</title>
        <authorList>
            <person name="Allen J.L."/>
            <person name="Pfeffer B."/>
        </authorList>
    </citation>
    <scope>NUCLEOTIDE SEQUENCE</scope>
    <source>
        <strain evidence="10">Allen 5258</strain>
    </source>
</reference>
<feature type="compositionally biased region" description="Polar residues" evidence="8">
    <location>
        <begin position="1271"/>
        <end position="1286"/>
    </location>
</feature>
<dbReference type="EMBL" id="JASNWA010000003">
    <property type="protein sequence ID" value="KAK3178558.1"/>
    <property type="molecule type" value="Genomic_DNA"/>
</dbReference>
<gene>
    <name evidence="10" type="ORF">OEA41_000695</name>
</gene>
<dbReference type="CDD" id="cd07199">
    <property type="entry name" value="Pat17_PNPLA8_PNPLA9_like"/>
    <property type="match status" value="1"/>
</dbReference>
<evidence type="ECO:0000256" key="8">
    <source>
        <dbReference type="SAM" id="MobiDB-lite"/>
    </source>
</evidence>
<feature type="region of interest" description="Disordered" evidence="8">
    <location>
        <begin position="1251"/>
        <end position="1310"/>
    </location>
</feature>
<keyword evidence="4" id="KW-0862">Zinc</keyword>
<evidence type="ECO:0000256" key="6">
    <source>
        <dbReference type="ARBA" id="ARBA00023098"/>
    </source>
</evidence>
<dbReference type="Proteomes" id="UP001276659">
    <property type="component" value="Unassembled WGS sequence"/>
</dbReference>
<comment type="caution">
    <text evidence="10">The sequence shown here is derived from an EMBL/GenBank/DDBJ whole genome shotgun (WGS) entry which is preliminary data.</text>
</comment>
<dbReference type="Gene3D" id="3.40.1090.10">
    <property type="entry name" value="Cytosolic phospholipase A2 catalytic domain"/>
    <property type="match status" value="1"/>
</dbReference>